<evidence type="ECO:0000259" key="2">
    <source>
        <dbReference type="Pfam" id="PF20771"/>
    </source>
</evidence>
<dbReference type="InParanoid" id="A0A6I8P045"/>
<dbReference type="FunCoup" id="A0A6I8P045">
    <property type="interactions" value="839"/>
</dbReference>
<evidence type="ECO:0000313" key="4">
    <source>
        <dbReference type="Proteomes" id="UP000002279"/>
    </source>
</evidence>
<dbReference type="GO" id="GO:0008360">
    <property type="term" value="P:regulation of cell shape"/>
    <property type="evidence" value="ECO:0000318"/>
    <property type="project" value="GO_Central"/>
</dbReference>
<dbReference type="Ensembl" id="ENSOANT00000048125.1">
    <property type="protein sequence ID" value="ENSOANP00000046391.1"/>
    <property type="gene ID" value="ENSOANG00000049566.1"/>
</dbReference>
<feature type="compositionally biased region" description="Basic and acidic residues" evidence="1">
    <location>
        <begin position="635"/>
        <end position="648"/>
    </location>
</feature>
<sequence>MVPRALAPSSLLPRSSARECPAPPPPPTPLLRKSQRSVPVRRLAGGRERFRRGQSGEGRGVEGHARKGRVAKPRRPLGTGGLPRTSRSEIRLDVGRGPGFRASAVLAFTTAGVWIFRGPGVRRPSPEEVPCNVPASRVCLPAPRRKCLKPRRHPRKPQLSASLDASKKDQSTSMSHVNLLFCHRESDFPGALAVATGGCPDLSGREEGAGPETISAAGDPGPPGPRLKLSYSTSQEFSSREELLSRGDEDRSGVSFDNLTPGGAFGKDYRGSVEIFPPRSRRAPEAGGREDGYRKGYGVPVPPPGRGAQAPVRPLPAGGRRRIATRPGPGPPSPERERPADRRPAECAMSRSVDHLERPAPAFPRPGQLLCCNSVDQVSDRLYRGAGPALAVPARYLKLPGEPPYGGGRPWGAPAEEPGEMERLRAELAGSLAQPFPPPFSAQAVSQQHLQEAGAGDWSAPDAPMAESLSIPAALNDAALVHVAAGDGQLLVEKALMELGGGEPPPHPRAWFVSLDGRSNAHVRHSYIDLQRAGRGGRNDASLDSGVDMNEPGSARKGRGEPPPLPPPNAQGGREPPPGEPPGPDGPASPRLLDLDEPDREGGEGPASPCAPEDGAPRCFPEAAGRRAGAQLPSLREETAKRAADRGPEPPAESPPSPAGPDPAPAALGAEGDDDDDDDQGEDKKSPWQRREERPLMAFNLK</sequence>
<dbReference type="PANTHER" id="PTHR31626:SF1">
    <property type="entry name" value="PROTEIN FAM171A1"/>
    <property type="match status" value="1"/>
</dbReference>
<feature type="compositionally biased region" description="Basic and acidic residues" evidence="1">
    <location>
        <begin position="238"/>
        <end position="252"/>
    </location>
</feature>
<evidence type="ECO:0000313" key="3">
    <source>
        <dbReference type="Ensembl" id="ENSOANP00000046391.1"/>
    </source>
</evidence>
<feature type="compositionally biased region" description="Basic residues" evidence="1">
    <location>
        <begin position="66"/>
        <end position="75"/>
    </location>
</feature>
<name>A0A6I8P045_ORNAN</name>
<dbReference type="GeneTree" id="ENSGT00950000183184"/>
<feature type="region of interest" description="Disordered" evidence="1">
    <location>
        <begin position="1"/>
        <end position="89"/>
    </location>
</feature>
<feature type="region of interest" description="Disordered" evidence="1">
    <location>
        <begin position="148"/>
        <end position="170"/>
    </location>
</feature>
<feature type="compositionally biased region" description="Basic and acidic residues" evidence="1">
    <location>
        <begin position="682"/>
        <end position="695"/>
    </location>
</feature>
<feature type="compositionally biased region" description="Low complexity" evidence="1">
    <location>
        <begin position="1"/>
        <end position="15"/>
    </location>
</feature>
<feature type="compositionally biased region" description="Pro residues" evidence="1">
    <location>
        <begin position="649"/>
        <end position="664"/>
    </location>
</feature>
<reference evidence="3" key="1">
    <citation type="submission" date="2025-08" db="UniProtKB">
        <authorList>
            <consortium name="Ensembl"/>
        </authorList>
    </citation>
    <scope>IDENTIFICATION</scope>
    <source>
        <strain evidence="3">Glennie</strain>
    </source>
</reference>
<dbReference type="GO" id="GO:0043149">
    <property type="term" value="P:stress fiber assembly"/>
    <property type="evidence" value="ECO:0000318"/>
    <property type="project" value="GO_Central"/>
</dbReference>
<feature type="compositionally biased region" description="Basic and acidic residues" evidence="1">
    <location>
        <begin position="282"/>
        <end position="294"/>
    </location>
</feature>
<organism evidence="3 4">
    <name type="scientific">Ornithorhynchus anatinus</name>
    <name type="common">Duckbill platypus</name>
    <dbReference type="NCBI Taxonomy" id="9258"/>
    <lineage>
        <taxon>Eukaryota</taxon>
        <taxon>Metazoa</taxon>
        <taxon>Chordata</taxon>
        <taxon>Craniata</taxon>
        <taxon>Vertebrata</taxon>
        <taxon>Euteleostomi</taxon>
        <taxon>Mammalia</taxon>
        <taxon>Monotremata</taxon>
        <taxon>Ornithorhynchidae</taxon>
        <taxon>Ornithorhynchus</taxon>
    </lineage>
</organism>
<dbReference type="Pfam" id="PF20771">
    <property type="entry name" value="FAM171A1-2-B_C"/>
    <property type="match status" value="1"/>
</dbReference>
<feature type="region of interest" description="Disordered" evidence="1">
    <location>
        <begin position="202"/>
        <end position="367"/>
    </location>
</feature>
<dbReference type="InterPro" id="IPR049175">
    <property type="entry name" value="FAM171_C"/>
</dbReference>
<dbReference type="InterPro" id="IPR018890">
    <property type="entry name" value="FAM171"/>
</dbReference>
<dbReference type="GO" id="GO:0005886">
    <property type="term" value="C:plasma membrane"/>
    <property type="evidence" value="ECO:0000318"/>
    <property type="project" value="GO_Central"/>
</dbReference>
<dbReference type="OMA" id="PAECMMS"/>
<dbReference type="Proteomes" id="UP000002279">
    <property type="component" value="Unplaced"/>
</dbReference>
<feature type="domain" description="FAM171 C-terminal" evidence="2">
    <location>
        <begin position="212"/>
        <end position="700"/>
    </location>
</feature>
<proteinExistence type="predicted"/>
<accession>A0A6I8P045</accession>
<feature type="compositionally biased region" description="Basic and acidic residues" evidence="1">
    <location>
        <begin position="334"/>
        <end position="345"/>
    </location>
</feature>
<dbReference type="PANTHER" id="PTHR31626">
    <property type="entry name" value="SUSHI DOMAIN-CONTAINING PROTEIN"/>
    <property type="match status" value="1"/>
</dbReference>
<feature type="compositionally biased region" description="Acidic residues" evidence="1">
    <location>
        <begin position="671"/>
        <end position="681"/>
    </location>
</feature>
<feature type="region of interest" description="Disordered" evidence="1">
    <location>
        <begin position="532"/>
        <end position="702"/>
    </location>
</feature>
<protein>
    <recommendedName>
        <fullName evidence="2">FAM171 C-terminal domain-containing protein</fullName>
    </recommendedName>
</protein>
<dbReference type="AlphaFoldDB" id="A0A6I8P045"/>
<evidence type="ECO:0000256" key="1">
    <source>
        <dbReference type="SAM" id="MobiDB-lite"/>
    </source>
</evidence>
<reference evidence="3" key="2">
    <citation type="submission" date="2025-09" db="UniProtKB">
        <authorList>
            <consortium name="Ensembl"/>
        </authorList>
    </citation>
    <scope>IDENTIFICATION</scope>
    <source>
        <strain evidence="3">Glennie</strain>
    </source>
</reference>
<feature type="compositionally biased region" description="Pro residues" evidence="1">
    <location>
        <begin position="561"/>
        <end position="587"/>
    </location>
</feature>
<keyword evidence="4" id="KW-1185">Reference proteome</keyword>
<dbReference type="Bgee" id="ENSOANG00000049566">
    <property type="expression patterns" value="Expressed in cerebellum and 7 other cell types or tissues"/>
</dbReference>